<sequence>MAKRDVAKQRRKQIISGLYDCLAHKGHEEVSIRDIARAANVSYGALHYYFCDKKEITLAFVDDFVRRQEEKFEGLASSVCSWERLRIMIETATQELVFNERTARVFLNLYHTGCTDDEVRKILLNSYKRFRKAVQGVIEYGISRGEFAEVDPKQAALLIVCALEGLYLQVAMDRSICEKAAADKLLFETIGVHLNPRGRSM</sequence>
<keyword evidence="4" id="KW-0804">Transcription</keyword>
<dbReference type="Gene3D" id="1.10.10.60">
    <property type="entry name" value="Homeodomain-like"/>
    <property type="match status" value="1"/>
</dbReference>
<dbReference type="AlphaFoldDB" id="A0A3A4MWB4"/>
<dbReference type="InterPro" id="IPR009057">
    <property type="entry name" value="Homeodomain-like_sf"/>
</dbReference>
<gene>
    <name evidence="7" type="ORF">C4520_21795</name>
</gene>
<keyword evidence="2" id="KW-0805">Transcription regulation</keyword>
<proteinExistence type="predicted"/>
<evidence type="ECO:0000256" key="3">
    <source>
        <dbReference type="ARBA" id="ARBA00023125"/>
    </source>
</evidence>
<dbReference type="PANTHER" id="PTHR47506">
    <property type="entry name" value="TRANSCRIPTIONAL REGULATORY PROTEIN"/>
    <property type="match status" value="1"/>
</dbReference>
<reference evidence="7 8" key="1">
    <citation type="journal article" date="2017" name="ISME J.">
        <title>Energy and carbon metabolisms in a deep terrestrial subsurface fluid microbial community.</title>
        <authorList>
            <person name="Momper L."/>
            <person name="Jungbluth S.P."/>
            <person name="Lee M.D."/>
            <person name="Amend J.P."/>
        </authorList>
    </citation>
    <scope>NUCLEOTIDE SEQUENCE [LARGE SCALE GENOMIC DNA]</scope>
    <source>
        <strain evidence="7">SURF_5</strain>
    </source>
</reference>
<dbReference type="InterPro" id="IPR001647">
    <property type="entry name" value="HTH_TetR"/>
</dbReference>
<evidence type="ECO:0000256" key="2">
    <source>
        <dbReference type="ARBA" id="ARBA00023015"/>
    </source>
</evidence>
<feature type="domain" description="HTH tetR-type" evidence="6">
    <location>
        <begin position="8"/>
        <end position="68"/>
    </location>
</feature>
<dbReference type="Proteomes" id="UP000265882">
    <property type="component" value="Unassembled WGS sequence"/>
</dbReference>
<keyword evidence="3 5" id="KW-0238">DNA-binding</keyword>
<evidence type="ECO:0000313" key="7">
    <source>
        <dbReference type="EMBL" id="RJP14348.1"/>
    </source>
</evidence>
<dbReference type="SUPFAM" id="SSF46689">
    <property type="entry name" value="Homeodomain-like"/>
    <property type="match status" value="1"/>
</dbReference>
<evidence type="ECO:0000313" key="8">
    <source>
        <dbReference type="Proteomes" id="UP000265882"/>
    </source>
</evidence>
<dbReference type="InterPro" id="IPR036271">
    <property type="entry name" value="Tet_transcr_reg_TetR-rel_C_sf"/>
</dbReference>
<dbReference type="GO" id="GO:0003677">
    <property type="term" value="F:DNA binding"/>
    <property type="evidence" value="ECO:0007669"/>
    <property type="project" value="UniProtKB-UniRule"/>
</dbReference>
<evidence type="ECO:0000259" key="6">
    <source>
        <dbReference type="PROSITE" id="PS50977"/>
    </source>
</evidence>
<dbReference type="PANTHER" id="PTHR47506:SF6">
    <property type="entry name" value="HTH-TYPE TRANSCRIPTIONAL REPRESSOR NEMR"/>
    <property type="match status" value="1"/>
</dbReference>
<name>A0A3A4MWB4_ABYX5</name>
<dbReference type="EMBL" id="QZKU01000144">
    <property type="protein sequence ID" value="RJP14348.1"/>
    <property type="molecule type" value="Genomic_DNA"/>
</dbReference>
<evidence type="ECO:0000256" key="1">
    <source>
        <dbReference type="ARBA" id="ARBA00022491"/>
    </source>
</evidence>
<dbReference type="Pfam" id="PF00440">
    <property type="entry name" value="TetR_N"/>
    <property type="match status" value="1"/>
</dbReference>
<dbReference type="Pfam" id="PF13977">
    <property type="entry name" value="TetR_C_6"/>
    <property type="match status" value="1"/>
</dbReference>
<accession>A0A3A4MWB4</accession>
<comment type="caution">
    <text evidence="7">The sequence shown here is derived from an EMBL/GenBank/DDBJ whole genome shotgun (WGS) entry which is preliminary data.</text>
</comment>
<keyword evidence="1" id="KW-0678">Repressor</keyword>
<dbReference type="SUPFAM" id="SSF48498">
    <property type="entry name" value="Tetracyclin repressor-like, C-terminal domain"/>
    <property type="match status" value="1"/>
</dbReference>
<dbReference type="InterPro" id="IPR039538">
    <property type="entry name" value="BetI_C"/>
</dbReference>
<organism evidence="7 8">
    <name type="scientific">Abyssobacteria bacterium (strain SURF_5)</name>
    <dbReference type="NCBI Taxonomy" id="2093360"/>
    <lineage>
        <taxon>Bacteria</taxon>
        <taxon>Pseudomonadati</taxon>
        <taxon>Candidatus Hydrogenedentota</taxon>
        <taxon>Candidatus Abyssobacteria</taxon>
    </lineage>
</organism>
<evidence type="ECO:0000256" key="5">
    <source>
        <dbReference type="PROSITE-ProRule" id="PRU00335"/>
    </source>
</evidence>
<protein>
    <submittedName>
        <fullName evidence="7">TetR/AcrR family transcriptional regulator</fullName>
    </submittedName>
</protein>
<dbReference type="PROSITE" id="PS50977">
    <property type="entry name" value="HTH_TETR_2"/>
    <property type="match status" value="1"/>
</dbReference>
<dbReference type="Gene3D" id="1.10.357.10">
    <property type="entry name" value="Tetracycline Repressor, domain 2"/>
    <property type="match status" value="1"/>
</dbReference>
<feature type="DNA-binding region" description="H-T-H motif" evidence="5">
    <location>
        <begin position="31"/>
        <end position="50"/>
    </location>
</feature>
<evidence type="ECO:0000256" key="4">
    <source>
        <dbReference type="ARBA" id="ARBA00023163"/>
    </source>
</evidence>